<reference evidence="3" key="1">
    <citation type="journal article" date="2014" name="Int. J. Syst. Evol. Microbiol.">
        <title>Complete genome sequence of Corynebacterium casei LMG S-19264T (=DSM 44701T), isolated from a smear-ripened cheese.</title>
        <authorList>
            <consortium name="US DOE Joint Genome Institute (JGI-PGF)"/>
            <person name="Walter F."/>
            <person name="Albersmeier A."/>
            <person name="Kalinowski J."/>
            <person name="Ruckert C."/>
        </authorList>
    </citation>
    <scope>NUCLEOTIDE SEQUENCE</scope>
    <source>
        <strain evidence="3">CGMCC 1.15880</strain>
    </source>
</reference>
<dbReference type="InterPro" id="IPR007313">
    <property type="entry name" value="FxsA"/>
</dbReference>
<feature type="compositionally biased region" description="Polar residues" evidence="1">
    <location>
        <begin position="152"/>
        <end position="163"/>
    </location>
</feature>
<comment type="caution">
    <text evidence="3">The sequence shown here is derived from an EMBL/GenBank/DDBJ whole genome shotgun (WGS) entry which is preliminary data.</text>
</comment>
<dbReference type="NCBIfam" id="NF008528">
    <property type="entry name" value="PRK11463.1-2"/>
    <property type="match status" value="1"/>
</dbReference>
<sequence length="163" mass="17558">MPLLILFIAIPIIEIGLFIQVGGWLGLWPTLAIVILTAIIGTYLLRLQGMAALARLQNNLKTGQSPMDPIVNGAMILVAGVLLLTPGFFTDTVGLILLTPPMRAMLIRWGAARFVNKSTVIFTNSSAARSRQSPDNGTVEGDFVVLDDDETQQPGNSGWTKPD</sequence>
<dbReference type="RefSeq" id="WP_188673948.1">
    <property type="nucleotide sequence ID" value="NZ_BMKA01000002.1"/>
</dbReference>
<feature type="transmembrane region" description="Helical" evidence="2">
    <location>
        <begin position="6"/>
        <end position="25"/>
    </location>
</feature>
<reference evidence="3" key="2">
    <citation type="submission" date="2020-09" db="EMBL/GenBank/DDBJ databases">
        <authorList>
            <person name="Sun Q."/>
            <person name="Zhou Y."/>
        </authorList>
    </citation>
    <scope>NUCLEOTIDE SEQUENCE</scope>
    <source>
        <strain evidence="3">CGMCC 1.15880</strain>
    </source>
</reference>
<protein>
    <submittedName>
        <fullName evidence="3">Membrane protein FxsA</fullName>
    </submittedName>
</protein>
<dbReference type="GO" id="GO:0016020">
    <property type="term" value="C:membrane"/>
    <property type="evidence" value="ECO:0007669"/>
    <property type="project" value="InterPro"/>
</dbReference>
<feature type="transmembrane region" description="Helical" evidence="2">
    <location>
        <begin position="32"/>
        <end position="54"/>
    </location>
</feature>
<keyword evidence="2" id="KW-0812">Transmembrane</keyword>
<gene>
    <name evidence="3" type="primary">fxsA</name>
    <name evidence="3" type="ORF">GCM10011498_19290</name>
</gene>
<dbReference type="Proteomes" id="UP000628017">
    <property type="component" value="Unassembled WGS sequence"/>
</dbReference>
<proteinExistence type="predicted"/>
<feature type="compositionally biased region" description="Polar residues" evidence="1">
    <location>
        <begin position="127"/>
        <end position="136"/>
    </location>
</feature>
<dbReference type="EMBL" id="BMKA01000002">
    <property type="protein sequence ID" value="GGA18694.1"/>
    <property type="molecule type" value="Genomic_DNA"/>
</dbReference>
<dbReference type="PANTHER" id="PTHR35335:SF1">
    <property type="entry name" value="UPF0716 PROTEIN FXSA"/>
    <property type="match status" value="1"/>
</dbReference>
<feature type="region of interest" description="Disordered" evidence="1">
    <location>
        <begin position="127"/>
        <end position="163"/>
    </location>
</feature>
<evidence type="ECO:0000313" key="3">
    <source>
        <dbReference type="EMBL" id="GGA18694.1"/>
    </source>
</evidence>
<feature type="transmembrane region" description="Helical" evidence="2">
    <location>
        <begin position="74"/>
        <end position="98"/>
    </location>
</feature>
<accession>A0A916QXV0</accession>
<evidence type="ECO:0000313" key="4">
    <source>
        <dbReference type="Proteomes" id="UP000628017"/>
    </source>
</evidence>
<dbReference type="AlphaFoldDB" id="A0A916QXV0"/>
<dbReference type="Pfam" id="PF04186">
    <property type="entry name" value="FxsA"/>
    <property type="match status" value="1"/>
</dbReference>
<keyword evidence="2" id="KW-1133">Transmembrane helix</keyword>
<keyword evidence="4" id="KW-1185">Reference proteome</keyword>
<evidence type="ECO:0000256" key="1">
    <source>
        <dbReference type="SAM" id="MobiDB-lite"/>
    </source>
</evidence>
<dbReference type="PANTHER" id="PTHR35335">
    <property type="entry name" value="UPF0716 PROTEIN FXSA"/>
    <property type="match status" value="1"/>
</dbReference>
<organism evidence="3 4">
    <name type="scientific">Neptunicoccus cionae</name>
    <dbReference type="NCBI Taxonomy" id="2035344"/>
    <lineage>
        <taxon>Bacteria</taxon>
        <taxon>Pseudomonadati</taxon>
        <taxon>Pseudomonadota</taxon>
        <taxon>Alphaproteobacteria</taxon>
        <taxon>Rhodobacterales</taxon>
        <taxon>Paracoccaceae</taxon>
        <taxon>Neptunicoccus</taxon>
    </lineage>
</organism>
<keyword evidence="2" id="KW-0472">Membrane</keyword>
<name>A0A916QXV0_9RHOB</name>
<evidence type="ECO:0000256" key="2">
    <source>
        <dbReference type="SAM" id="Phobius"/>
    </source>
</evidence>